<evidence type="ECO:0000256" key="12">
    <source>
        <dbReference type="ARBA" id="ARBA00023049"/>
    </source>
</evidence>
<dbReference type="FunFam" id="3.30.830.10:FF:000013">
    <property type="entry name" value="Mitochondrial presequence protease"/>
    <property type="match status" value="1"/>
</dbReference>
<sequence>MQALLSSNCRYQANNALKTCHRSLLRPYATKTLVVGDRLHGYRVQKVQAVKELELTATLLEHEQTGAQHLHIDRNDTNNVFAVGFHTPVTDSTGIAHVLEHTTLCGSHRYPVRDPFFKMLNRSLATYMNALTGSDYTIYPFATTNAVDYRNLQGVYMDATFHPLLQELDYKQEGWRLEHDDLADISSPMNFKGVVYNEMKGRISDPGYLFYKQSQQAMYSGTTYENASGGDPAFITDLTYNDLLNFHKTRYHPSNAKFYTYGNFSLEDHLATIHAKLSGFGRLELPPVNKIPSVWTEPRKLKATCHLDQSIPADRQNRVSYSLLTNDIHDSFETFSMRLLSTLLLDGHSSPMYKALIDSHIGTAFSPNTGYNRSTRISNFTVGLQGIKAEAVDQVESLIKQVLESVKVNGFDPTRIEAALHQMELGTKHKTARFGLGTMHNITSGWFNGADPIDLLQINKHIDRLKDELQKGPYFESLIDKYLLGNTHALTYIMQPDAAFNTNTAKEEKDRLERKISDASSEENQQKIIEQAQQLAQKQNTKDDLSCLPTLRIDDIPSKQQKIVLEHTGLHNTPIQWRTTSTNGITYFRAVCTLPPLNDELKQYVPLFCDALHSLGTKSQDMAEIDDKIRLYTGGLGFSTTTSTNHSDIDGMEEGIVITGNCLDRNIEKMYDLSRQLIQETNFDNVAKLKTLINGNTSYLNNSIVNSGHVYAKSFASATLTPALASDETFSGLSHIKFMNQLAAKEDDLTDVADKLKQLAGMIIHQSSLRVAVTCGEDAINDNIKHLSEFISGLPEKAQINKKNIKLTTADITSFEPSFNKTFMPISSLVDFSAKSLRGVPYTHADSAKLQVLSSLLTSHYLHREIREKNGAYGGGAAYSSLTGLLTFYSYRDPKSMATIDTYNNAMDWTLGHTFTEQDLTESKLSIFQQLDAPINVYSEGMPQFISGLSDAMRQTRREQLLAVTQQDVKTVAEQYLGQAYGATILGNEKSGKDLPNGWKTNMP</sequence>
<dbReference type="InterPro" id="IPR013578">
    <property type="entry name" value="Peptidase_M16C_assoc"/>
</dbReference>
<feature type="domain" description="Peptidase M16C associated" evidence="16">
    <location>
        <begin position="494"/>
        <end position="742"/>
    </location>
</feature>
<dbReference type="EMBL" id="MCGE01000005">
    <property type="protein sequence ID" value="ORZ21353.1"/>
    <property type="molecule type" value="Genomic_DNA"/>
</dbReference>
<keyword evidence="18" id="KW-1185">Reference proteome</keyword>
<dbReference type="InterPro" id="IPR007863">
    <property type="entry name" value="Peptidase_M16_C"/>
</dbReference>
<dbReference type="GO" id="GO:0016485">
    <property type="term" value="P:protein processing"/>
    <property type="evidence" value="ECO:0007669"/>
    <property type="project" value="TreeGrafter"/>
</dbReference>
<comment type="function">
    <text evidence="15">Degrades mitochondrial transit peptides after their cleavage in the intermembrane space or in the matrix, and presequence peptides; clearance of these peptides is required to keep the presequence processing machinery running. Preferentially cleaves the N-terminal side of paired basic amino acid residues. Also degrades other unstructured peptides. May function as an ATP-dependent peptidase as opposed to a metalloendopeptidase.</text>
</comment>
<dbReference type="Pfam" id="PF22516">
    <property type="entry name" value="PreP_C"/>
    <property type="match status" value="1"/>
</dbReference>
<evidence type="ECO:0000259" key="16">
    <source>
        <dbReference type="SMART" id="SM01264"/>
    </source>
</evidence>
<reference evidence="17 18" key="1">
    <citation type="submission" date="2016-07" db="EMBL/GenBank/DDBJ databases">
        <title>Pervasive Adenine N6-methylation of Active Genes in Fungi.</title>
        <authorList>
            <consortium name="DOE Joint Genome Institute"/>
            <person name="Mondo S.J."/>
            <person name="Dannebaum R.O."/>
            <person name="Kuo R.C."/>
            <person name="Labutti K."/>
            <person name="Haridas S."/>
            <person name="Kuo A."/>
            <person name="Salamov A."/>
            <person name="Ahrendt S.R."/>
            <person name="Lipzen A."/>
            <person name="Sullivan W."/>
            <person name="Andreopoulos W.B."/>
            <person name="Clum A."/>
            <person name="Lindquist E."/>
            <person name="Daum C."/>
            <person name="Ramamoorthy G.K."/>
            <person name="Gryganskyi A."/>
            <person name="Culley D."/>
            <person name="Magnuson J.K."/>
            <person name="James T.Y."/>
            <person name="O'Malley M.A."/>
            <person name="Stajich J.E."/>
            <person name="Spatafora J.W."/>
            <person name="Visel A."/>
            <person name="Grigoriev I.V."/>
        </authorList>
    </citation>
    <scope>NUCLEOTIDE SEQUENCE [LARGE SCALE GENOMIC DNA]</scope>
    <source>
        <strain evidence="17 18">NRRL 1336</strain>
    </source>
</reference>
<evidence type="ECO:0000256" key="2">
    <source>
        <dbReference type="ARBA" id="ARBA00004305"/>
    </source>
</evidence>
<evidence type="ECO:0000256" key="1">
    <source>
        <dbReference type="ARBA" id="ARBA00001947"/>
    </source>
</evidence>
<keyword evidence="9" id="KW-0378">Hydrolase</keyword>
<evidence type="ECO:0000313" key="17">
    <source>
        <dbReference type="EMBL" id="ORZ21353.1"/>
    </source>
</evidence>
<keyword evidence="8" id="KW-0479">Metal-binding</keyword>
<dbReference type="PROSITE" id="PS00143">
    <property type="entry name" value="INSULINASE"/>
    <property type="match status" value="1"/>
</dbReference>
<keyword evidence="11" id="KW-0809">Transit peptide</keyword>
<evidence type="ECO:0000256" key="13">
    <source>
        <dbReference type="ARBA" id="ARBA00023128"/>
    </source>
</evidence>
<dbReference type="Proteomes" id="UP000193560">
    <property type="component" value="Unassembled WGS sequence"/>
</dbReference>
<gene>
    <name evidence="17" type="ORF">BCR42DRAFT_481126</name>
</gene>
<dbReference type="SMART" id="SM01264">
    <property type="entry name" value="M16C_associated"/>
    <property type="match status" value="1"/>
</dbReference>
<dbReference type="Gene3D" id="3.30.830.10">
    <property type="entry name" value="Metalloenzyme, LuxS/M16 peptidase-like"/>
    <property type="match status" value="4"/>
</dbReference>
<dbReference type="InterPro" id="IPR055130">
    <property type="entry name" value="PreP_C"/>
</dbReference>
<dbReference type="FunFam" id="3.30.830.10:FF:000011">
    <property type="entry name" value="Presequence protease, mitochondrial"/>
    <property type="match status" value="1"/>
</dbReference>
<evidence type="ECO:0000256" key="14">
    <source>
        <dbReference type="ARBA" id="ARBA00034552"/>
    </source>
</evidence>
<dbReference type="STRING" id="90262.A0A1X2ITS6"/>
<evidence type="ECO:0000256" key="10">
    <source>
        <dbReference type="ARBA" id="ARBA00022833"/>
    </source>
</evidence>
<protein>
    <recommendedName>
        <fullName evidence="6">Presequence protease, mitochondrial</fullName>
    </recommendedName>
    <alternativeName>
        <fullName evidence="14">Pitrilysin metalloproteinase</fullName>
    </alternativeName>
</protein>
<dbReference type="AlphaFoldDB" id="A0A1X2ITS6"/>
<proteinExistence type="inferred from homology"/>
<dbReference type="GO" id="GO:0005758">
    <property type="term" value="C:mitochondrial intermembrane space"/>
    <property type="evidence" value="ECO:0007669"/>
    <property type="project" value="UniProtKB-SubCell"/>
</dbReference>
<name>A0A1X2ITS6_9FUNG</name>
<accession>A0A1X2ITS6</accession>
<dbReference type="FunFam" id="3.30.830.10:FF:000009">
    <property type="entry name" value="Presequence protease, mitochondrial"/>
    <property type="match status" value="1"/>
</dbReference>
<evidence type="ECO:0000256" key="9">
    <source>
        <dbReference type="ARBA" id="ARBA00022801"/>
    </source>
</evidence>
<keyword evidence="10" id="KW-0862">Zinc</keyword>
<evidence type="ECO:0000256" key="6">
    <source>
        <dbReference type="ARBA" id="ARBA00020167"/>
    </source>
</evidence>
<dbReference type="PANTHER" id="PTHR43016">
    <property type="entry name" value="PRESEQUENCE PROTEASE"/>
    <property type="match status" value="1"/>
</dbReference>
<dbReference type="Pfam" id="PF08367">
    <property type="entry name" value="M16C_assoc"/>
    <property type="match status" value="1"/>
</dbReference>
<dbReference type="SUPFAM" id="SSF63411">
    <property type="entry name" value="LuxS/MPP-like metallohydrolase"/>
    <property type="match status" value="4"/>
</dbReference>
<dbReference type="Pfam" id="PF05193">
    <property type="entry name" value="Peptidase_M16_C"/>
    <property type="match status" value="1"/>
</dbReference>
<keyword evidence="13" id="KW-0496">Mitochondrion</keyword>
<evidence type="ECO:0000256" key="11">
    <source>
        <dbReference type="ARBA" id="ARBA00022946"/>
    </source>
</evidence>
<dbReference type="InterPro" id="IPR001431">
    <property type="entry name" value="Pept_M16_Zn_BS"/>
</dbReference>
<evidence type="ECO:0000256" key="5">
    <source>
        <dbReference type="ARBA" id="ARBA00011853"/>
    </source>
</evidence>
<evidence type="ECO:0000256" key="8">
    <source>
        <dbReference type="ARBA" id="ARBA00022723"/>
    </source>
</evidence>
<keyword evidence="12" id="KW-0482">Metalloprotease</keyword>
<evidence type="ECO:0000256" key="3">
    <source>
        <dbReference type="ARBA" id="ARBA00004569"/>
    </source>
</evidence>
<comment type="subcellular location">
    <subcellularLocation>
        <location evidence="3">Mitochondrion intermembrane space</location>
    </subcellularLocation>
    <subcellularLocation>
        <location evidence="2">Mitochondrion matrix</location>
    </subcellularLocation>
</comment>
<comment type="cofactor">
    <cofactor evidence="1">
        <name>Zn(2+)</name>
        <dbReference type="ChEBI" id="CHEBI:29105"/>
    </cofactor>
</comment>
<dbReference type="InterPro" id="IPR011249">
    <property type="entry name" value="Metalloenz_LuxS/M16"/>
</dbReference>
<evidence type="ECO:0000256" key="15">
    <source>
        <dbReference type="ARBA" id="ARBA00045897"/>
    </source>
</evidence>
<comment type="similarity">
    <text evidence="4">Belongs to the peptidase M16 family. PreP subfamily.</text>
</comment>
<evidence type="ECO:0000313" key="18">
    <source>
        <dbReference type="Proteomes" id="UP000193560"/>
    </source>
</evidence>
<comment type="subunit">
    <text evidence="5">Monomer and homodimer; homodimerization is induced by binding of the substrate.</text>
</comment>
<organism evidence="17 18">
    <name type="scientific">Absidia repens</name>
    <dbReference type="NCBI Taxonomy" id="90262"/>
    <lineage>
        <taxon>Eukaryota</taxon>
        <taxon>Fungi</taxon>
        <taxon>Fungi incertae sedis</taxon>
        <taxon>Mucoromycota</taxon>
        <taxon>Mucoromycotina</taxon>
        <taxon>Mucoromycetes</taxon>
        <taxon>Mucorales</taxon>
        <taxon>Cunninghamellaceae</taxon>
        <taxon>Absidia</taxon>
    </lineage>
</organism>
<dbReference type="GO" id="GO:0046872">
    <property type="term" value="F:metal ion binding"/>
    <property type="evidence" value="ECO:0007669"/>
    <property type="project" value="UniProtKB-KW"/>
</dbReference>
<dbReference type="OrthoDB" id="10250783at2759"/>
<dbReference type="GO" id="GO:0004222">
    <property type="term" value="F:metalloendopeptidase activity"/>
    <property type="evidence" value="ECO:0007669"/>
    <property type="project" value="InterPro"/>
</dbReference>
<evidence type="ECO:0000256" key="4">
    <source>
        <dbReference type="ARBA" id="ARBA00007575"/>
    </source>
</evidence>
<dbReference type="PANTHER" id="PTHR43016:SF13">
    <property type="entry name" value="PRESEQUENCE PROTEASE, MITOCHONDRIAL"/>
    <property type="match status" value="1"/>
</dbReference>
<dbReference type="GO" id="GO:0005759">
    <property type="term" value="C:mitochondrial matrix"/>
    <property type="evidence" value="ECO:0007669"/>
    <property type="project" value="UniProtKB-SubCell"/>
</dbReference>
<keyword evidence="7" id="KW-0645">Protease</keyword>
<comment type="caution">
    <text evidence="17">The sequence shown here is derived from an EMBL/GenBank/DDBJ whole genome shotgun (WGS) entry which is preliminary data.</text>
</comment>
<evidence type="ECO:0000256" key="7">
    <source>
        <dbReference type="ARBA" id="ARBA00022670"/>
    </source>
</evidence>